<reference evidence="1 2" key="1">
    <citation type="submission" date="2024-10" db="EMBL/GenBank/DDBJ databases">
        <title>Draft genome assembly of a novel steroid transforming actinomycete isolated from African clawed frog Xenopus laevis.</title>
        <authorList>
            <person name="Bragin E."/>
            <person name="Kollerov V."/>
            <person name="Donova M.V."/>
        </authorList>
    </citation>
    <scope>NUCLEOTIDE SEQUENCE [LARGE SCALE GENOMIC DNA]</scope>
    <source>
        <strain evidence="1 2">MTOC-St3</strain>
    </source>
</reference>
<gene>
    <name evidence="1" type="ORF">ACGU38_28915</name>
</gene>
<evidence type="ECO:0000313" key="1">
    <source>
        <dbReference type="EMBL" id="MFG6299368.1"/>
    </source>
</evidence>
<sequence length="103" mass="11207">MLGIGRAGPLQLVPVYRTLRKAFEDQKHEPGAADFYYGEMEMRRHADDIPRIRGRYDQGAGRFGTGDAVLVVAGISLAGGFVAGTWRTYEGVIALAVRPTSLP</sequence>
<keyword evidence="2" id="KW-1185">Reference proteome</keyword>
<evidence type="ECO:0008006" key="3">
    <source>
        <dbReference type="Google" id="ProtNLM"/>
    </source>
</evidence>
<dbReference type="RefSeq" id="WP_394395285.1">
    <property type="nucleotide sequence ID" value="NZ_JBIENY010000417.1"/>
</dbReference>
<comment type="caution">
    <text evidence="1">The sequence shown here is derived from an EMBL/GenBank/DDBJ whole genome shotgun (WGS) entry which is preliminary data.</text>
</comment>
<name>A0ABW7E9M9_STRRO</name>
<proteinExistence type="predicted"/>
<protein>
    <recommendedName>
        <fullName evidence="3">Type II toxin-antitoxin system VapC family toxin</fullName>
    </recommendedName>
</protein>
<evidence type="ECO:0000313" key="2">
    <source>
        <dbReference type="Proteomes" id="UP001605990"/>
    </source>
</evidence>
<accession>A0ABW7E9M9</accession>
<dbReference type="Proteomes" id="UP001605990">
    <property type="component" value="Unassembled WGS sequence"/>
</dbReference>
<organism evidence="1 2">
    <name type="scientific">Streptomyces rochei</name>
    <name type="common">Streptomyces parvullus</name>
    <dbReference type="NCBI Taxonomy" id="1928"/>
    <lineage>
        <taxon>Bacteria</taxon>
        <taxon>Bacillati</taxon>
        <taxon>Actinomycetota</taxon>
        <taxon>Actinomycetes</taxon>
        <taxon>Kitasatosporales</taxon>
        <taxon>Streptomycetaceae</taxon>
        <taxon>Streptomyces</taxon>
        <taxon>Streptomyces rochei group</taxon>
    </lineage>
</organism>
<dbReference type="EMBL" id="JBIENY010000417">
    <property type="protein sequence ID" value="MFG6299368.1"/>
    <property type="molecule type" value="Genomic_DNA"/>
</dbReference>